<evidence type="ECO:0000313" key="1">
    <source>
        <dbReference type="EMBL" id="RXN30723.1"/>
    </source>
</evidence>
<gene>
    <name evidence="2" type="ORF">ROHU_000615</name>
    <name evidence="1" type="ORF">ROHU_004878</name>
</gene>
<sequence>MAAPLQALTKWRLQEREERHSMEPSYSQSCCTLTSFNHVLFTEHKAPIHVCFEGIVDEEDNHISVLSDGSEQCAYKLKMNCQTLASGLNKTLINCQQTIRCTVPRE</sequence>
<protein>
    <submittedName>
        <fullName evidence="2">Uncharacterized protein</fullName>
    </submittedName>
</protein>
<reference evidence="2 3" key="1">
    <citation type="submission" date="2018-03" db="EMBL/GenBank/DDBJ databases">
        <title>Draft genome sequence of Rohu Carp (Labeo rohita).</title>
        <authorList>
            <person name="Das P."/>
            <person name="Kushwaha B."/>
            <person name="Joshi C.G."/>
            <person name="Kumar D."/>
            <person name="Nagpure N.S."/>
            <person name="Sahoo L."/>
            <person name="Das S.P."/>
            <person name="Bit A."/>
            <person name="Patnaik S."/>
            <person name="Meher P.K."/>
            <person name="Jayasankar P."/>
            <person name="Koringa P.G."/>
            <person name="Patel N.V."/>
            <person name="Hinsu A.T."/>
            <person name="Kumar R."/>
            <person name="Pandey M."/>
            <person name="Agarwal S."/>
            <person name="Srivastava S."/>
            <person name="Singh M."/>
            <person name="Iquebal M.A."/>
            <person name="Jaiswal S."/>
            <person name="Angadi U.B."/>
            <person name="Kumar N."/>
            <person name="Raza M."/>
            <person name="Shah T.M."/>
            <person name="Rai A."/>
            <person name="Jena J.K."/>
        </authorList>
    </citation>
    <scope>NUCLEOTIDE SEQUENCE [LARGE SCALE GENOMIC DNA]</scope>
    <source>
        <strain evidence="2">DASCIFA01</strain>
        <tissue evidence="2">Testis</tissue>
    </source>
</reference>
<dbReference type="EMBL" id="QBIY01003913">
    <property type="protein sequence ID" value="RXN38965.1"/>
    <property type="molecule type" value="Genomic_DNA"/>
</dbReference>
<organism evidence="2 3">
    <name type="scientific">Labeo rohita</name>
    <name type="common">Indian major carp</name>
    <name type="synonym">Cyprinus rohita</name>
    <dbReference type="NCBI Taxonomy" id="84645"/>
    <lineage>
        <taxon>Eukaryota</taxon>
        <taxon>Metazoa</taxon>
        <taxon>Chordata</taxon>
        <taxon>Craniata</taxon>
        <taxon>Vertebrata</taxon>
        <taxon>Euteleostomi</taxon>
        <taxon>Actinopterygii</taxon>
        <taxon>Neopterygii</taxon>
        <taxon>Teleostei</taxon>
        <taxon>Ostariophysi</taxon>
        <taxon>Cypriniformes</taxon>
        <taxon>Cyprinidae</taxon>
        <taxon>Labeoninae</taxon>
        <taxon>Labeonini</taxon>
        <taxon>Labeo</taxon>
    </lineage>
</organism>
<accession>A0A498P421</accession>
<evidence type="ECO:0000313" key="2">
    <source>
        <dbReference type="EMBL" id="RXN38965.1"/>
    </source>
</evidence>
<dbReference type="EMBL" id="QBIY01011550">
    <property type="protein sequence ID" value="RXN30723.1"/>
    <property type="molecule type" value="Genomic_DNA"/>
</dbReference>
<evidence type="ECO:0000313" key="3">
    <source>
        <dbReference type="Proteomes" id="UP000290572"/>
    </source>
</evidence>
<proteinExistence type="predicted"/>
<keyword evidence="3" id="KW-1185">Reference proteome</keyword>
<comment type="caution">
    <text evidence="2">The sequence shown here is derived from an EMBL/GenBank/DDBJ whole genome shotgun (WGS) entry which is preliminary data.</text>
</comment>
<dbReference type="Proteomes" id="UP000290572">
    <property type="component" value="Unassembled WGS sequence"/>
</dbReference>
<dbReference type="AlphaFoldDB" id="A0A498P421"/>
<name>A0A498P421_LABRO</name>